<dbReference type="GO" id="GO:0043386">
    <property type="term" value="P:mycotoxin biosynthetic process"/>
    <property type="evidence" value="ECO:0007669"/>
    <property type="project" value="InterPro"/>
</dbReference>
<proteinExistence type="inferred from homology"/>
<gene>
    <name evidence="5" type="ORF">VNI00_000167</name>
</gene>
<sequence length="232" mass="26856">MFRNLNSTYNRLSSSPDYDEEDPLDVKSTSKRSWCSPRLLLLIVLVESIVLVWALLGPPHPPLRCPSESTLFSPANEAVEYHVRTFTYDPKFHLPPSDELDAYWQELYSVGVSRIPKNQAALLPNRRSIPGAGTNRILQNMIRQALHSDYYADMAMNVDDNTGHVDHCVDWIRQALIWGWEEKEQKNKFRKEIAHTCRDFGRIREWAVKHRLTNYDASIRTDDDGIVIPIIH</sequence>
<evidence type="ECO:0000256" key="1">
    <source>
        <dbReference type="ARBA" id="ARBA00004685"/>
    </source>
</evidence>
<dbReference type="InterPro" id="IPR021765">
    <property type="entry name" value="UstYa-like"/>
</dbReference>
<name>A0AAW0EER3_9AGAR</name>
<dbReference type="Proteomes" id="UP001383192">
    <property type="component" value="Unassembled WGS sequence"/>
</dbReference>
<accession>A0AAW0EER3</accession>
<dbReference type="EMBL" id="JAYKXP010000001">
    <property type="protein sequence ID" value="KAK7062679.1"/>
    <property type="molecule type" value="Genomic_DNA"/>
</dbReference>
<dbReference type="PANTHER" id="PTHR33365:SF4">
    <property type="entry name" value="CYCLOCHLOROTINE BIOSYNTHESIS PROTEIN O"/>
    <property type="match status" value="1"/>
</dbReference>
<feature type="compositionally biased region" description="Polar residues" evidence="3">
    <location>
        <begin position="1"/>
        <end position="16"/>
    </location>
</feature>
<dbReference type="AlphaFoldDB" id="A0AAW0EER3"/>
<keyword evidence="6" id="KW-1185">Reference proteome</keyword>
<feature type="region of interest" description="Disordered" evidence="3">
    <location>
        <begin position="1"/>
        <end position="29"/>
    </location>
</feature>
<keyword evidence="4" id="KW-0812">Transmembrane</keyword>
<comment type="caution">
    <text evidence="5">The sequence shown here is derived from an EMBL/GenBank/DDBJ whole genome shotgun (WGS) entry which is preliminary data.</text>
</comment>
<evidence type="ECO:0000256" key="4">
    <source>
        <dbReference type="SAM" id="Phobius"/>
    </source>
</evidence>
<reference evidence="5 6" key="1">
    <citation type="submission" date="2024-01" db="EMBL/GenBank/DDBJ databases">
        <title>A draft genome for a cacao thread blight-causing isolate of Paramarasmius palmivorus.</title>
        <authorList>
            <person name="Baruah I.K."/>
            <person name="Bukari Y."/>
            <person name="Amoako-Attah I."/>
            <person name="Meinhardt L.W."/>
            <person name="Bailey B.A."/>
            <person name="Cohen S.P."/>
        </authorList>
    </citation>
    <scope>NUCLEOTIDE SEQUENCE [LARGE SCALE GENOMIC DNA]</scope>
    <source>
        <strain evidence="5 6">GH-12</strain>
    </source>
</reference>
<comment type="pathway">
    <text evidence="1">Mycotoxin biosynthesis.</text>
</comment>
<dbReference type="PANTHER" id="PTHR33365">
    <property type="entry name" value="YALI0B05434P"/>
    <property type="match status" value="1"/>
</dbReference>
<dbReference type="Pfam" id="PF11807">
    <property type="entry name" value="UstYa"/>
    <property type="match status" value="2"/>
</dbReference>
<evidence type="ECO:0000313" key="5">
    <source>
        <dbReference type="EMBL" id="KAK7062679.1"/>
    </source>
</evidence>
<organism evidence="5 6">
    <name type="scientific">Paramarasmius palmivorus</name>
    <dbReference type="NCBI Taxonomy" id="297713"/>
    <lineage>
        <taxon>Eukaryota</taxon>
        <taxon>Fungi</taxon>
        <taxon>Dikarya</taxon>
        <taxon>Basidiomycota</taxon>
        <taxon>Agaricomycotina</taxon>
        <taxon>Agaricomycetes</taxon>
        <taxon>Agaricomycetidae</taxon>
        <taxon>Agaricales</taxon>
        <taxon>Marasmiineae</taxon>
        <taxon>Marasmiaceae</taxon>
        <taxon>Paramarasmius</taxon>
    </lineage>
</organism>
<evidence type="ECO:0000313" key="6">
    <source>
        <dbReference type="Proteomes" id="UP001383192"/>
    </source>
</evidence>
<evidence type="ECO:0000256" key="2">
    <source>
        <dbReference type="ARBA" id="ARBA00035112"/>
    </source>
</evidence>
<comment type="similarity">
    <text evidence="2">Belongs to the ustYa family.</text>
</comment>
<feature type="transmembrane region" description="Helical" evidence="4">
    <location>
        <begin position="39"/>
        <end position="56"/>
    </location>
</feature>
<keyword evidence="4" id="KW-1133">Transmembrane helix</keyword>
<keyword evidence="4" id="KW-0472">Membrane</keyword>
<evidence type="ECO:0000256" key="3">
    <source>
        <dbReference type="SAM" id="MobiDB-lite"/>
    </source>
</evidence>
<protein>
    <submittedName>
        <fullName evidence="5">Uncharacterized protein</fullName>
    </submittedName>
</protein>